<dbReference type="PANTHER" id="PTHR23502:SF26">
    <property type="entry name" value="MAJOR FACILITATOR SUPERFAMILY (MFS) PROFILE DOMAIN-CONTAINING PROTEIN"/>
    <property type="match status" value="1"/>
</dbReference>
<feature type="transmembrane region" description="Helical" evidence="5">
    <location>
        <begin position="105"/>
        <end position="124"/>
    </location>
</feature>
<evidence type="ECO:0000256" key="1">
    <source>
        <dbReference type="ARBA" id="ARBA00004141"/>
    </source>
</evidence>
<keyword evidence="4 5" id="KW-0472">Membrane</keyword>
<evidence type="ECO:0000313" key="8">
    <source>
        <dbReference type="Proteomes" id="UP000326950"/>
    </source>
</evidence>
<dbReference type="GO" id="GO:0022857">
    <property type="term" value="F:transmembrane transporter activity"/>
    <property type="evidence" value="ECO:0007669"/>
    <property type="project" value="InterPro"/>
</dbReference>
<dbReference type="Proteomes" id="UP000326950">
    <property type="component" value="Unassembled WGS sequence"/>
</dbReference>
<protein>
    <submittedName>
        <fullName evidence="7">Major facilitator superfamily domain-containing protein</fullName>
    </submittedName>
</protein>
<evidence type="ECO:0000259" key="6">
    <source>
        <dbReference type="PROSITE" id="PS50850"/>
    </source>
</evidence>
<dbReference type="EMBL" id="ML738603">
    <property type="protein sequence ID" value="KAE8164998.1"/>
    <property type="molecule type" value="Genomic_DNA"/>
</dbReference>
<name>A0A5N6V218_ASPTM</name>
<sequence>MRDKPSDSLEASQLEDQVAQSKPHHIFPRRKKLQMVCIVSMAAIFSPLSSNIYFPALGEVSRVSATKRKYTVGNFSRDITIYMIVQGITPTFWGSISNATGRRPVFIGTFIVYMIANVALAVSTNYGELMAFRALQAAGSVATISIGAGVIGDITTWAERGSLVGIFGGVRMLGQGIGPVVGGILTQYLGFRSIFWFLTTCAAVSLLSILTFLPETLRHIAGNGTVRLRGIHKPFLYVVIDPGQKKLELTWRAILAPLTFLVEKDIFVILFFGSIVYAVWSMVTSSTTDLFQNVYHLTSLEVGFTFLGNGFGCISGSYLVGYLMNYSHKLTERKYCEQHGYLSGTRVNLKSHSDFPIEVARMRHTWWIVGLFIMTTAVYGVSLRTHIAVPIILQYLIALCSTVMFTINSALAIDLYPGASASATAVK</sequence>
<evidence type="ECO:0000256" key="5">
    <source>
        <dbReference type="SAM" id="Phobius"/>
    </source>
</evidence>
<evidence type="ECO:0000256" key="4">
    <source>
        <dbReference type="ARBA" id="ARBA00023136"/>
    </source>
</evidence>
<gene>
    <name evidence="7" type="ORF">BDV40DRAFT_309829</name>
</gene>
<proteinExistence type="predicted"/>
<evidence type="ECO:0000256" key="2">
    <source>
        <dbReference type="ARBA" id="ARBA00022692"/>
    </source>
</evidence>
<keyword evidence="2 5" id="KW-0812">Transmembrane</keyword>
<feature type="transmembrane region" description="Helical" evidence="5">
    <location>
        <begin position="33"/>
        <end position="54"/>
    </location>
</feature>
<feature type="transmembrane region" description="Helical" evidence="5">
    <location>
        <begin position="194"/>
        <end position="213"/>
    </location>
</feature>
<dbReference type="PROSITE" id="PS50850">
    <property type="entry name" value="MFS"/>
    <property type="match status" value="1"/>
</dbReference>
<comment type="subcellular location">
    <subcellularLocation>
        <location evidence="1">Membrane</location>
        <topology evidence="1">Multi-pass membrane protein</topology>
    </subcellularLocation>
</comment>
<dbReference type="PRINTS" id="PR01036">
    <property type="entry name" value="TCRTETB"/>
</dbReference>
<feature type="transmembrane region" description="Helical" evidence="5">
    <location>
        <begin position="365"/>
        <end position="381"/>
    </location>
</feature>
<dbReference type="Gene3D" id="1.20.1250.20">
    <property type="entry name" value="MFS general substrate transporter like domains"/>
    <property type="match status" value="1"/>
</dbReference>
<feature type="transmembrane region" description="Helical" evidence="5">
    <location>
        <begin position="163"/>
        <end position="188"/>
    </location>
</feature>
<feature type="transmembrane region" description="Helical" evidence="5">
    <location>
        <begin position="130"/>
        <end position="151"/>
    </location>
</feature>
<feature type="transmembrane region" description="Helical" evidence="5">
    <location>
        <begin position="303"/>
        <end position="324"/>
    </location>
</feature>
<accession>A0A5N6V218</accession>
<dbReference type="Pfam" id="PF07690">
    <property type="entry name" value="MFS_1"/>
    <property type="match status" value="1"/>
</dbReference>
<dbReference type="OrthoDB" id="440553at2759"/>
<keyword evidence="3 5" id="KW-1133">Transmembrane helix</keyword>
<dbReference type="AlphaFoldDB" id="A0A5N6V218"/>
<feature type="transmembrane region" description="Helical" evidence="5">
    <location>
        <begin position="266"/>
        <end position="283"/>
    </location>
</feature>
<keyword evidence="8" id="KW-1185">Reference proteome</keyword>
<feature type="domain" description="Major facilitator superfamily (MFS) profile" evidence="6">
    <location>
        <begin position="35"/>
        <end position="427"/>
    </location>
</feature>
<dbReference type="InterPro" id="IPR036259">
    <property type="entry name" value="MFS_trans_sf"/>
</dbReference>
<dbReference type="GO" id="GO:0005886">
    <property type="term" value="C:plasma membrane"/>
    <property type="evidence" value="ECO:0007669"/>
    <property type="project" value="TreeGrafter"/>
</dbReference>
<dbReference type="InterPro" id="IPR020846">
    <property type="entry name" value="MFS_dom"/>
</dbReference>
<reference evidence="7 8" key="1">
    <citation type="submission" date="2019-04" db="EMBL/GenBank/DDBJ databases">
        <title>Friends and foes A comparative genomics study of 23 Aspergillus species from section Flavi.</title>
        <authorList>
            <consortium name="DOE Joint Genome Institute"/>
            <person name="Kjaerbolling I."/>
            <person name="Vesth T."/>
            <person name="Frisvad J.C."/>
            <person name="Nybo J.L."/>
            <person name="Theobald S."/>
            <person name="Kildgaard S."/>
            <person name="Isbrandt T."/>
            <person name="Kuo A."/>
            <person name="Sato A."/>
            <person name="Lyhne E.K."/>
            <person name="Kogle M.E."/>
            <person name="Wiebenga A."/>
            <person name="Kun R.S."/>
            <person name="Lubbers R.J."/>
            <person name="Makela M.R."/>
            <person name="Barry K."/>
            <person name="Chovatia M."/>
            <person name="Clum A."/>
            <person name="Daum C."/>
            <person name="Haridas S."/>
            <person name="He G."/>
            <person name="LaButti K."/>
            <person name="Lipzen A."/>
            <person name="Mondo S."/>
            <person name="Riley R."/>
            <person name="Salamov A."/>
            <person name="Simmons B.A."/>
            <person name="Magnuson J.K."/>
            <person name="Henrissat B."/>
            <person name="Mortensen U.H."/>
            <person name="Larsen T.O."/>
            <person name="Devries R.P."/>
            <person name="Grigoriev I.V."/>
            <person name="Machida M."/>
            <person name="Baker S.E."/>
            <person name="Andersen M.R."/>
        </authorList>
    </citation>
    <scope>NUCLEOTIDE SEQUENCE [LARGE SCALE GENOMIC DNA]</scope>
    <source>
        <strain evidence="7 8">CBS 117626</strain>
    </source>
</reference>
<dbReference type="SUPFAM" id="SSF103473">
    <property type="entry name" value="MFS general substrate transporter"/>
    <property type="match status" value="1"/>
</dbReference>
<feature type="transmembrane region" description="Helical" evidence="5">
    <location>
        <begin position="74"/>
        <end position="93"/>
    </location>
</feature>
<evidence type="ECO:0000256" key="3">
    <source>
        <dbReference type="ARBA" id="ARBA00022989"/>
    </source>
</evidence>
<dbReference type="PANTHER" id="PTHR23502">
    <property type="entry name" value="MAJOR FACILITATOR SUPERFAMILY"/>
    <property type="match status" value="1"/>
</dbReference>
<feature type="transmembrane region" description="Helical" evidence="5">
    <location>
        <begin position="387"/>
        <end position="407"/>
    </location>
</feature>
<dbReference type="InterPro" id="IPR011701">
    <property type="entry name" value="MFS"/>
</dbReference>
<evidence type="ECO:0000313" key="7">
    <source>
        <dbReference type="EMBL" id="KAE8164998.1"/>
    </source>
</evidence>
<organism evidence="7 8">
    <name type="scientific">Aspergillus tamarii</name>
    <dbReference type="NCBI Taxonomy" id="41984"/>
    <lineage>
        <taxon>Eukaryota</taxon>
        <taxon>Fungi</taxon>
        <taxon>Dikarya</taxon>
        <taxon>Ascomycota</taxon>
        <taxon>Pezizomycotina</taxon>
        <taxon>Eurotiomycetes</taxon>
        <taxon>Eurotiomycetidae</taxon>
        <taxon>Eurotiales</taxon>
        <taxon>Aspergillaceae</taxon>
        <taxon>Aspergillus</taxon>
        <taxon>Aspergillus subgen. Circumdati</taxon>
    </lineage>
</organism>